<dbReference type="AlphaFoldDB" id="A0A9D1PF73"/>
<dbReference type="Proteomes" id="UP000886814">
    <property type="component" value="Unassembled WGS sequence"/>
</dbReference>
<reference evidence="2" key="2">
    <citation type="submission" date="2021-04" db="EMBL/GenBank/DDBJ databases">
        <authorList>
            <person name="Gilroy R."/>
        </authorList>
    </citation>
    <scope>NUCLEOTIDE SEQUENCE</scope>
    <source>
        <strain evidence="2">CHK195-9823</strain>
    </source>
</reference>
<feature type="signal peptide" evidence="1">
    <location>
        <begin position="1"/>
        <end position="20"/>
    </location>
</feature>
<dbReference type="EMBL" id="DXIQ01000089">
    <property type="protein sequence ID" value="HIV39821.1"/>
    <property type="molecule type" value="Genomic_DNA"/>
</dbReference>
<keyword evidence="1" id="KW-0732">Signal</keyword>
<evidence type="ECO:0008006" key="4">
    <source>
        <dbReference type="Google" id="ProtNLM"/>
    </source>
</evidence>
<feature type="chain" id="PRO_5038342009" description="Lipoprotein" evidence="1">
    <location>
        <begin position="21"/>
        <end position="118"/>
    </location>
</feature>
<accession>A0A9D1PF73</accession>
<sequence length="118" mass="13192">MKKYLGLLLGCFLLAGCGMTDFSGSRTGNEGQFLMDYKVFNTTDSQVLKLEKGDQIYGKIEKKSGKLSVMIRKEGEDPIFESKDMPTGSFRLEIEEGGEYRITVKGKRARGSLSFTKE</sequence>
<evidence type="ECO:0000256" key="1">
    <source>
        <dbReference type="SAM" id="SignalP"/>
    </source>
</evidence>
<name>A0A9D1PF73_9FIRM</name>
<proteinExistence type="predicted"/>
<gene>
    <name evidence="2" type="ORF">H9747_12660</name>
</gene>
<comment type="caution">
    <text evidence="2">The sequence shown here is derived from an EMBL/GenBank/DDBJ whole genome shotgun (WGS) entry which is preliminary data.</text>
</comment>
<evidence type="ECO:0000313" key="3">
    <source>
        <dbReference type="Proteomes" id="UP000886814"/>
    </source>
</evidence>
<dbReference type="PROSITE" id="PS51257">
    <property type="entry name" value="PROKAR_LIPOPROTEIN"/>
    <property type="match status" value="1"/>
</dbReference>
<organism evidence="2 3">
    <name type="scientific">Candidatus Blautia stercorigallinarum</name>
    <dbReference type="NCBI Taxonomy" id="2838501"/>
    <lineage>
        <taxon>Bacteria</taxon>
        <taxon>Bacillati</taxon>
        <taxon>Bacillota</taxon>
        <taxon>Clostridia</taxon>
        <taxon>Lachnospirales</taxon>
        <taxon>Lachnospiraceae</taxon>
        <taxon>Blautia</taxon>
    </lineage>
</organism>
<evidence type="ECO:0000313" key="2">
    <source>
        <dbReference type="EMBL" id="HIV39821.1"/>
    </source>
</evidence>
<reference evidence="2" key="1">
    <citation type="journal article" date="2021" name="PeerJ">
        <title>Extensive microbial diversity within the chicken gut microbiome revealed by metagenomics and culture.</title>
        <authorList>
            <person name="Gilroy R."/>
            <person name="Ravi A."/>
            <person name="Getino M."/>
            <person name="Pursley I."/>
            <person name="Horton D.L."/>
            <person name="Alikhan N.F."/>
            <person name="Baker D."/>
            <person name="Gharbi K."/>
            <person name="Hall N."/>
            <person name="Watson M."/>
            <person name="Adriaenssens E.M."/>
            <person name="Foster-Nyarko E."/>
            <person name="Jarju S."/>
            <person name="Secka A."/>
            <person name="Antonio M."/>
            <person name="Oren A."/>
            <person name="Chaudhuri R.R."/>
            <person name="La Ragione R."/>
            <person name="Hildebrand F."/>
            <person name="Pallen M.J."/>
        </authorList>
    </citation>
    <scope>NUCLEOTIDE SEQUENCE</scope>
    <source>
        <strain evidence="2">CHK195-9823</strain>
    </source>
</reference>
<protein>
    <recommendedName>
        <fullName evidence="4">Lipoprotein</fullName>
    </recommendedName>
</protein>